<dbReference type="AlphaFoldDB" id="A0A9D9E0E2"/>
<feature type="chain" id="PRO_5039176111" description="Lipocalin-like domain-containing protein" evidence="1">
    <location>
        <begin position="20"/>
        <end position="166"/>
    </location>
</feature>
<proteinExistence type="predicted"/>
<gene>
    <name evidence="2" type="ORF">IAA97_05405</name>
</gene>
<evidence type="ECO:0008006" key="4">
    <source>
        <dbReference type="Google" id="ProtNLM"/>
    </source>
</evidence>
<reference evidence="2" key="2">
    <citation type="journal article" date="2021" name="PeerJ">
        <title>Extensive microbial diversity within the chicken gut microbiome revealed by metagenomics and culture.</title>
        <authorList>
            <person name="Gilroy R."/>
            <person name="Ravi A."/>
            <person name="Getino M."/>
            <person name="Pursley I."/>
            <person name="Horton D.L."/>
            <person name="Alikhan N.F."/>
            <person name="Baker D."/>
            <person name="Gharbi K."/>
            <person name="Hall N."/>
            <person name="Watson M."/>
            <person name="Adriaenssens E.M."/>
            <person name="Foster-Nyarko E."/>
            <person name="Jarju S."/>
            <person name="Secka A."/>
            <person name="Antonio M."/>
            <person name="Oren A."/>
            <person name="Chaudhuri R.R."/>
            <person name="La Ragione R."/>
            <person name="Hildebrand F."/>
            <person name="Pallen M.J."/>
        </authorList>
    </citation>
    <scope>NUCLEOTIDE SEQUENCE</scope>
    <source>
        <strain evidence="2">7293</strain>
    </source>
</reference>
<accession>A0A9D9E0E2</accession>
<protein>
    <recommendedName>
        <fullName evidence="4">Lipocalin-like domain-containing protein</fullName>
    </recommendedName>
</protein>
<reference evidence="2" key="1">
    <citation type="submission" date="2020-10" db="EMBL/GenBank/DDBJ databases">
        <authorList>
            <person name="Gilroy R."/>
        </authorList>
    </citation>
    <scope>NUCLEOTIDE SEQUENCE</scope>
    <source>
        <strain evidence="2">7293</strain>
    </source>
</reference>
<keyword evidence="1" id="KW-0732">Signal</keyword>
<sequence>MKKRILYVTTIIAMLVVIASCDFGGNDTTSDLYPKGMQGTWIADDPIEEGGFSVPLSNGLANRIHITADSCTVVVKGLEAQGYMPIEEYVAFRNVDLEHPDTEYIYDAKVTGVSQTDPITTTITVTVQNSAGESKNVDVNLRYYTLPEESLSFFDGVSIVGYEFHR</sequence>
<evidence type="ECO:0000313" key="2">
    <source>
        <dbReference type="EMBL" id="MBO8436395.1"/>
    </source>
</evidence>
<dbReference type="Proteomes" id="UP000823615">
    <property type="component" value="Unassembled WGS sequence"/>
</dbReference>
<evidence type="ECO:0000313" key="3">
    <source>
        <dbReference type="Proteomes" id="UP000823615"/>
    </source>
</evidence>
<name>A0A9D9E0E2_9SPIO</name>
<feature type="signal peptide" evidence="1">
    <location>
        <begin position="1"/>
        <end position="19"/>
    </location>
</feature>
<organism evidence="2 3">
    <name type="scientific">Candidatus Ornithospirochaeta stercoripullorum</name>
    <dbReference type="NCBI Taxonomy" id="2840899"/>
    <lineage>
        <taxon>Bacteria</taxon>
        <taxon>Pseudomonadati</taxon>
        <taxon>Spirochaetota</taxon>
        <taxon>Spirochaetia</taxon>
        <taxon>Spirochaetales</taxon>
        <taxon>Spirochaetaceae</taxon>
        <taxon>Spirochaetaceae incertae sedis</taxon>
        <taxon>Candidatus Ornithospirochaeta</taxon>
    </lineage>
</organism>
<comment type="caution">
    <text evidence="2">The sequence shown here is derived from an EMBL/GenBank/DDBJ whole genome shotgun (WGS) entry which is preliminary data.</text>
</comment>
<dbReference type="EMBL" id="JADIMT010000066">
    <property type="protein sequence ID" value="MBO8436395.1"/>
    <property type="molecule type" value="Genomic_DNA"/>
</dbReference>
<evidence type="ECO:0000256" key="1">
    <source>
        <dbReference type="SAM" id="SignalP"/>
    </source>
</evidence>
<dbReference type="PROSITE" id="PS51257">
    <property type="entry name" value="PROKAR_LIPOPROTEIN"/>
    <property type="match status" value="1"/>
</dbReference>